<protein>
    <submittedName>
        <fullName evidence="1">Uncharacterized protein</fullName>
    </submittedName>
</protein>
<sequence length="69" mass="7768">FQRTFKYQSTSHVTSIHVSSVQTAFTPIVRPLDCRAFVSSLIINIRSLALDLTCYSTARQSACVRAFKQ</sequence>
<dbReference type="Proteomes" id="UP000291084">
    <property type="component" value="Chromosome 8"/>
</dbReference>
<accession>A0A0S3SNM9</accession>
<dbReference type="AlphaFoldDB" id="A0A0S3SNM9"/>
<proteinExistence type="predicted"/>
<keyword evidence="2" id="KW-1185">Reference proteome</keyword>
<feature type="non-terminal residue" evidence="1">
    <location>
        <position position="1"/>
    </location>
</feature>
<evidence type="ECO:0000313" key="2">
    <source>
        <dbReference type="Proteomes" id="UP000291084"/>
    </source>
</evidence>
<evidence type="ECO:0000313" key="1">
    <source>
        <dbReference type="EMBL" id="BAT94425.1"/>
    </source>
</evidence>
<name>A0A0S3SNM9_PHAAN</name>
<reference evidence="1 2" key="1">
    <citation type="journal article" date="2015" name="Sci. Rep.">
        <title>The power of single molecule real-time sequencing technology in the de novo assembly of a eukaryotic genome.</title>
        <authorList>
            <person name="Sakai H."/>
            <person name="Naito K."/>
            <person name="Ogiso-Tanaka E."/>
            <person name="Takahashi Y."/>
            <person name="Iseki K."/>
            <person name="Muto C."/>
            <person name="Satou K."/>
            <person name="Teruya K."/>
            <person name="Shiroma A."/>
            <person name="Shimoji M."/>
            <person name="Hirano T."/>
            <person name="Itoh T."/>
            <person name="Kaga A."/>
            <person name="Tomooka N."/>
        </authorList>
    </citation>
    <scope>NUCLEOTIDE SEQUENCE [LARGE SCALE GENOMIC DNA]</scope>
    <source>
        <strain evidence="2">cv. Shumari</strain>
    </source>
</reference>
<organism evidence="1 2">
    <name type="scientific">Vigna angularis var. angularis</name>
    <dbReference type="NCBI Taxonomy" id="157739"/>
    <lineage>
        <taxon>Eukaryota</taxon>
        <taxon>Viridiplantae</taxon>
        <taxon>Streptophyta</taxon>
        <taxon>Embryophyta</taxon>
        <taxon>Tracheophyta</taxon>
        <taxon>Spermatophyta</taxon>
        <taxon>Magnoliopsida</taxon>
        <taxon>eudicotyledons</taxon>
        <taxon>Gunneridae</taxon>
        <taxon>Pentapetalae</taxon>
        <taxon>rosids</taxon>
        <taxon>fabids</taxon>
        <taxon>Fabales</taxon>
        <taxon>Fabaceae</taxon>
        <taxon>Papilionoideae</taxon>
        <taxon>50 kb inversion clade</taxon>
        <taxon>NPAAA clade</taxon>
        <taxon>indigoferoid/millettioid clade</taxon>
        <taxon>Phaseoleae</taxon>
        <taxon>Vigna</taxon>
    </lineage>
</organism>
<dbReference type="EMBL" id="AP015041">
    <property type="protein sequence ID" value="BAT94425.1"/>
    <property type="molecule type" value="Genomic_DNA"/>
</dbReference>
<gene>
    <name evidence="1" type="primary">Vigan.08G102800</name>
    <name evidence="1" type="ORF">VIGAN_08102800</name>
</gene>